<feature type="chain" id="PRO_5039195596" evidence="2">
    <location>
        <begin position="21"/>
        <end position="200"/>
    </location>
</feature>
<reference evidence="3 4" key="1">
    <citation type="submission" date="2020-08" db="EMBL/GenBank/DDBJ databases">
        <title>Genome sequence of Nocardioides mesophilus KACC 16243T.</title>
        <authorList>
            <person name="Hyun D.-W."/>
            <person name="Bae J.-W."/>
        </authorList>
    </citation>
    <scope>NUCLEOTIDE SEQUENCE [LARGE SCALE GENOMIC DNA]</scope>
    <source>
        <strain evidence="3 4">KACC 16243</strain>
    </source>
</reference>
<feature type="region of interest" description="Disordered" evidence="1">
    <location>
        <begin position="23"/>
        <end position="43"/>
    </location>
</feature>
<proteinExistence type="predicted"/>
<keyword evidence="4" id="KW-1185">Reference proteome</keyword>
<evidence type="ECO:0000256" key="1">
    <source>
        <dbReference type="SAM" id="MobiDB-lite"/>
    </source>
</evidence>
<dbReference type="Proteomes" id="UP000515947">
    <property type="component" value="Chromosome"/>
</dbReference>
<dbReference type="RefSeq" id="WP_187580003.1">
    <property type="nucleotide sequence ID" value="NZ_CP060713.1"/>
</dbReference>
<dbReference type="KEGG" id="nmes:H9L09_07310"/>
<dbReference type="Gene3D" id="3.40.1000.10">
    <property type="entry name" value="Mog1/PsbP, alpha/beta/alpha sandwich"/>
    <property type="match status" value="1"/>
</dbReference>
<protein>
    <submittedName>
        <fullName evidence="3">Uncharacterized protein</fullName>
    </submittedName>
</protein>
<sequence length="200" mass="20731">MTRTRRYLVVLLAGALLAVAGCSGSGSSPDSGPDAAGGSADASAVPAGMVQVSTELGTVARPEEWKPNDASQGQEASFLIENDSDQVVGQMDVVISSVTPGTPADAVAGAIQASRFPNIPTLRHTEREFADVPGAESGFTTESTYTTADTQQPARSLDRVAVAEDGRYLLVRISSAAPAYDSELFHQIVDTMRLGEATAS</sequence>
<accession>A0A7G9REY8</accession>
<keyword evidence="2" id="KW-0732">Signal</keyword>
<organism evidence="3 4">
    <name type="scientific">Nocardioides mesophilus</name>
    <dbReference type="NCBI Taxonomy" id="433659"/>
    <lineage>
        <taxon>Bacteria</taxon>
        <taxon>Bacillati</taxon>
        <taxon>Actinomycetota</taxon>
        <taxon>Actinomycetes</taxon>
        <taxon>Propionibacteriales</taxon>
        <taxon>Nocardioidaceae</taxon>
        <taxon>Nocardioides</taxon>
    </lineage>
</organism>
<dbReference type="PROSITE" id="PS51257">
    <property type="entry name" value="PROKAR_LIPOPROTEIN"/>
    <property type="match status" value="1"/>
</dbReference>
<feature type="signal peptide" evidence="2">
    <location>
        <begin position="1"/>
        <end position="20"/>
    </location>
</feature>
<evidence type="ECO:0000313" key="4">
    <source>
        <dbReference type="Proteomes" id="UP000515947"/>
    </source>
</evidence>
<evidence type="ECO:0000313" key="3">
    <source>
        <dbReference type="EMBL" id="QNN54163.1"/>
    </source>
</evidence>
<gene>
    <name evidence="3" type="ORF">H9L09_07310</name>
</gene>
<dbReference type="AlphaFoldDB" id="A0A7G9REY8"/>
<name>A0A7G9REY8_9ACTN</name>
<dbReference type="EMBL" id="CP060713">
    <property type="protein sequence ID" value="QNN54163.1"/>
    <property type="molecule type" value="Genomic_DNA"/>
</dbReference>
<evidence type="ECO:0000256" key="2">
    <source>
        <dbReference type="SAM" id="SignalP"/>
    </source>
</evidence>